<dbReference type="EMBL" id="FTOM01000002">
    <property type="protein sequence ID" value="SIS65435.1"/>
    <property type="molecule type" value="Genomic_DNA"/>
</dbReference>
<protein>
    <recommendedName>
        <fullName evidence="4">Flagellar FliJ protein</fullName>
    </recommendedName>
</protein>
<name>A0A1N7KV21_9RHOB</name>
<accession>A0A1N7KV21</accession>
<evidence type="ECO:0008006" key="4">
    <source>
        <dbReference type="Google" id="ProtNLM"/>
    </source>
</evidence>
<proteinExistence type="predicted"/>
<reference evidence="3" key="1">
    <citation type="submission" date="2017-01" db="EMBL/GenBank/DDBJ databases">
        <authorList>
            <person name="Varghese N."/>
            <person name="Submissions S."/>
        </authorList>
    </citation>
    <scope>NUCLEOTIDE SEQUENCE [LARGE SCALE GENOMIC DNA]</scope>
    <source>
        <strain evidence="3">DSM 18714</strain>
    </source>
</reference>
<dbReference type="RefSeq" id="WP_076363905.1">
    <property type="nucleotide sequence ID" value="NZ_FTOM01000002.1"/>
</dbReference>
<evidence type="ECO:0000313" key="3">
    <source>
        <dbReference type="Proteomes" id="UP000186098"/>
    </source>
</evidence>
<keyword evidence="3" id="KW-1185">Reference proteome</keyword>
<feature type="coiled-coil region" evidence="1">
    <location>
        <begin position="24"/>
        <end position="94"/>
    </location>
</feature>
<gene>
    <name evidence="2" type="ORF">SAMN05421795_102200</name>
</gene>
<organism evidence="2 3">
    <name type="scientific">Phaeovulum vinaykumarii</name>
    <dbReference type="NCBI Taxonomy" id="407234"/>
    <lineage>
        <taxon>Bacteria</taxon>
        <taxon>Pseudomonadati</taxon>
        <taxon>Pseudomonadota</taxon>
        <taxon>Alphaproteobacteria</taxon>
        <taxon>Rhodobacterales</taxon>
        <taxon>Paracoccaceae</taxon>
        <taxon>Phaeovulum</taxon>
    </lineage>
</organism>
<dbReference type="Proteomes" id="UP000186098">
    <property type="component" value="Unassembled WGS sequence"/>
</dbReference>
<dbReference type="AlphaFoldDB" id="A0A1N7KV21"/>
<evidence type="ECO:0000313" key="2">
    <source>
        <dbReference type="EMBL" id="SIS65435.1"/>
    </source>
</evidence>
<keyword evidence="1" id="KW-0175">Coiled coil</keyword>
<sequence length="129" mass="14627">MTPRELDRLRRLAEMKKDVELAALAQSSRRLAGLDAQARRLENDLRQARAEAVEGDMAFARRLAAFESWSDRSRAEIEQERERALALKESLRAQAVRALGRADVLAKMKKAAEARVARERAARQNERSA</sequence>
<dbReference type="STRING" id="407234.SAMN05421795_102200"/>
<evidence type="ECO:0000256" key="1">
    <source>
        <dbReference type="SAM" id="Coils"/>
    </source>
</evidence>